<dbReference type="GO" id="GO:0000976">
    <property type="term" value="F:transcription cis-regulatory region binding"/>
    <property type="evidence" value="ECO:0007669"/>
    <property type="project" value="TreeGrafter"/>
</dbReference>
<reference evidence="4 5" key="1">
    <citation type="submission" date="2016-12" db="EMBL/GenBank/DDBJ databases">
        <authorList>
            <person name="Song W.-J."/>
            <person name="Kurnit D.M."/>
        </authorList>
    </citation>
    <scope>NUCLEOTIDE SEQUENCE [LARGE SCALE GENOMIC DNA]</scope>
    <source>
        <strain evidence="4 5">DSM 43162</strain>
    </source>
</reference>
<dbReference type="EMBL" id="FRDM01000037">
    <property type="protein sequence ID" value="SHN87835.1"/>
    <property type="molecule type" value="Genomic_DNA"/>
</dbReference>
<organism evidence="4 5">
    <name type="scientific">Geodermatophilus obscurus</name>
    <dbReference type="NCBI Taxonomy" id="1861"/>
    <lineage>
        <taxon>Bacteria</taxon>
        <taxon>Bacillati</taxon>
        <taxon>Actinomycetota</taxon>
        <taxon>Actinomycetes</taxon>
        <taxon>Geodermatophilales</taxon>
        <taxon>Geodermatophilaceae</taxon>
        <taxon>Geodermatophilus</taxon>
    </lineage>
</organism>
<dbReference type="InterPro" id="IPR009057">
    <property type="entry name" value="Homeodomain-like_sf"/>
</dbReference>
<dbReference type="RefSeq" id="WP_072920643.1">
    <property type="nucleotide sequence ID" value="NZ_FRDM01000037.1"/>
</dbReference>
<dbReference type="OrthoDB" id="4214267at2"/>
<dbReference type="SUPFAM" id="SSF48498">
    <property type="entry name" value="Tetracyclin repressor-like, C-terminal domain"/>
    <property type="match status" value="1"/>
</dbReference>
<dbReference type="PANTHER" id="PTHR30055:SF200">
    <property type="entry name" value="HTH-TYPE TRANSCRIPTIONAL REPRESSOR BDCR"/>
    <property type="match status" value="1"/>
</dbReference>
<gene>
    <name evidence="4" type="ORF">SAMN05660350_04246</name>
</gene>
<name>A0A1M7UY03_9ACTN</name>
<accession>A0A1M7UY03</accession>
<dbReference type="InterPro" id="IPR050109">
    <property type="entry name" value="HTH-type_TetR-like_transc_reg"/>
</dbReference>
<dbReference type="Proteomes" id="UP000184428">
    <property type="component" value="Unassembled WGS sequence"/>
</dbReference>
<dbReference type="AlphaFoldDB" id="A0A1M7UY03"/>
<sequence>MARRPAPDTRERILDAADRLFYAHGVNAIGVQQIVDECGLGKSLLYREFGGKDELVAAYLDRRRGLWDRLLEQELTPLAGDPAGQLVALARIAAEQTASPEYRGCPYRICDAELADRGHPAVAVTADYLSSVRDLVRQLAGQAGAADPDTLGERVWLIIEGLYASAAHPGGERAAEVAVALVQELVDRAVRAEVR</sequence>
<evidence type="ECO:0000256" key="2">
    <source>
        <dbReference type="PROSITE-ProRule" id="PRU00335"/>
    </source>
</evidence>
<feature type="domain" description="HTH tetR-type" evidence="3">
    <location>
        <begin position="7"/>
        <end position="67"/>
    </location>
</feature>
<dbReference type="PRINTS" id="PR00455">
    <property type="entry name" value="HTHTETR"/>
</dbReference>
<evidence type="ECO:0000256" key="1">
    <source>
        <dbReference type="ARBA" id="ARBA00023125"/>
    </source>
</evidence>
<evidence type="ECO:0000313" key="4">
    <source>
        <dbReference type="EMBL" id="SHN87835.1"/>
    </source>
</evidence>
<dbReference type="PANTHER" id="PTHR30055">
    <property type="entry name" value="HTH-TYPE TRANSCRIPTIONAL REGULATOR RUTR"/>
    <property type="match status" value="1"/>
</dbReference>
<dbReference type="InterPro" id="IPR001647">
    <property type="entry name" value="HTH_TetR"/>
</dbReference>
<dbReference type="SUPFAM" id="SSF46689">
    <property type="entry name" value="Homeodomain-like"/>
    <property type="match status" value="1"/>
</dbReference>
<dbReference type="Gene3D" id="1.10.357.10">
    <property type="entry name" value="Tetracycline Repressor, domain 2"/>
    <property type="match status" value="1"/>
</dbReference>
<keyword evidence="1 2" id="KW-0238">DNA-binding</keyword>
<evidence type="ECO:0000313" key="5">
    <source>
        <dbReference type="Proteomes" id="UP000184428"/>
    </source>
</evidence>
<dbReference type="GO" id="GO:0003700">
    <property type="term" value="F:DNA-binding transcription factor activity"/>
    <property type="evidence" value="ECO:0007669"/>
    <property type="project" value="TreeGrafter"/>
</dbReference>
<feature type="DNA-binding region" description="H-T-H motif" evidence="2">
    <location>
        <begin position="30"/>
        <end position="49"/>
    </location>
</feature>
<dbReference type="Pfam" id="PF00440">
    <property type="entry name" value="TetR_N"/>
    <property type="match status" value="1"/>
</dbReference>
<dbReference type="PROSITE" id="PS50977">
    <property type="entry name" value="HTH_TETR_2"/>
    <property type="match status" value="1"/>
</dbReference>
<evidence type="ECO:0000259" key="3">
    <source>
        <dbReference type="PROSITE" id="PS50977"/>
    </source>
</evidence>
<dbReference type="InterPro" id="IPR036271">
    <property type="entry name" value="Tet_transcr_reg_TetR-rel_C_sf"/>
</dbReference>
<protein>
    <submittedName>
        <fullName evidence="4">Transcriptional regulator, TetR family</fullName>
    </submittedName>
</protein>
<proteinExistence type="predicted"/>